<evidence type="ECO:0000256" key="1">
    <source>
        <dbReference type="SAM" id="MobiDB-lite"/>
    </source>
</evidence>
<protein>
    <recommendedName>
        <fullName evidence="4">CARDB protein</fullName>
    </recommendedName>
</protein>
<dbReference type="OrthoDB" id="103676at2157"/>
<gene>
    <name evidence="2" type="ORF">SAMN05216388_102077</name>
</gene>
<keyword evidence="3" id="KW-1185">Reference proteome</keyword>
<dbReference type="RefSeq" id="WP_139203573.1">
    <property type="nucleotide sequence ID" value="NZ_FOCX01000020.1"/>
</dbReference>
<accession>A0A1H8SXT2</accession>
<dbReference type="EMBL" id="FOCX01000020">
    <property type="protein sequence ID" value="SEO83491.1"/>
    <property type="molecule type" value="Genomic_DNA"/>
</dbReference>
<evidence type="ECO:0008006" key="4">
    <source>
        <dbReference type="Google" id="ProtNLM"/>
    </source>
</evidence>
<reference evidence="3" key="1">
    <citation type="submission" date="2016-10" db="EMBL/GenBank/DDBJ databases">
        <authorList>
            <person name="Varghese N."/>
            <person name="Submissions S."/>
        </authorList>
    </citation>
    <scope>NUCLEOTIDE SEQUENCE [LARGE SCALE GENOMIC DNA]</scope>
    <source>
        <strain evidence="3">IBRC-M 10043</strain>
    </source>
</reference>
<feature type="region of interest" description="Disordered" evidence="1">
    <location>
        <begin position="1"/>
        <end position="23"/>
    </location>
</feature>
<proteinExistence type="predicted"/>
<dbReference type="InterPro" id="IPR013783">
    <property type="entry name" value="Ig-like_fold"/>
</dbReference>
<name>A0A1H8SXT2_9EURY</name>
<evidence type="ECO:0000313" key="3">
    <source>
        <dbReference type="Proteomes" id="UP000198775"/>
    </source>
</evidence>
<organism evidence="2 3">
    <name type="scientific">Halorientalis persicus</name>
    <dbReference type="NCBI Taxonomy" id="1367881"/>
    <lineage>
        <taxon>Archaea</taxon>
        <taxon>Methanobacteriati</taxon>
        <taxon>Methanobacteriota</taxon>
        <taxon>Stenosarchaea group</taxon>
        <taxon>Halobacteria</taxon>
        <taxon>Halobacteriales</taxon>
        <taxon>Haloarculaceae</taxon>
        <taxon>Halorientalis</taxon>
    </lineage>
</organism>
<dbReference type="Gene3D" id="2.60.40.10">
    <property type="entry name" value="Immunoglobulins"/>
    <property type="match status" value="1"/>
</dbReference>
<sequence length="464" mass="50080">MSKQNDGHDRGVELLKDERRPLGERVQRLVDTLDGTNRDGRDAIVEYGTQIHEGGSSPEADRRLEALVRLARRHGIDVRKADFQSDTSKTGDDTLPATAATSDIVVEPLDAQNGCIAIGERYQFEVTLRNRSGYPDERPVGLRVDGDRVHETEVVLGGGSTETLAYTVSFDAPGEYYVEVGGREAVEIEVLEPASGPRNGTDLEELETDGSVPVTVHVTERFDRPSATDAVSPVAEQGAGTAWDPTDERLDPVDADRCEFLFDSDSDTDTLDTGGAGIVVVDEQPLAIVRLGSEPVGNLTDESRRSLESYVRPFLTGLEFETEIVEVPTSVTGPAPPVPAESKSYDGDAATDPITVAVSECREALADAGPNPGLGTDRESFVVTRLDPEAVSTDGFVGRIRRQAAGGLLPWTAPTEERTAVLRELGERVETIEQVLRPLDLSIQPVESQRTARGVLARVGIRAD</sequence>
<dbReference type="AlphaFoldDB" id="A0A1H8SXT2"/>
<dbReference type="Proteomes" id="UP000198775">
    <property type="component" value="Unassembled WGS sequence"/>
</dbReference>
<evidence type="ECO:0000313" key="2">
    <source>
        <dbReference type="EMBL" id="SEO83491.1"/>
    </source>
</evidence>
<feature type="region of interest" description="Disordered" evidence="1">
    <location>
        <begin position="223"/>
        <end position="249"/>
    </location>
</feature>